<dbReference type="PANTHER" id="PTHR48016:SF29">
    <property type="entry name" value="MITOGEN-ACTIVATED PROTEIN KINASE KINASE KINASE 1-RELATED"/>
    <property type="match status" value="1"/>
</dbReference>
<dbReference type="Proteomes" id="UP001634007">
    <property type="component" value="Unassembled WGS sequence"/>
</dbReference>
<evidence type="ECO:0000256" key="10">
    <source>
        <dbReference type="PROSITE-ProRule" id="PRU10141"/>
    </source>
</evidence>
<dbReference type="PROSITE" id="PS50011">
    <property type="entry name" value="PROTEIN_KINASE_DOM"/>
    <property type="match status" value="1"/>
</dbReference>
<sequence length="345" mass="38398">MPEGSSDCMSSISPPPSPTICRACPSNELDWSDGDGSDGSAVEDEESVEDEHGAGNIPAAGALELWRPVSLARRFKRRINSWTKMRVLGKGSFGDVYDVITDDGSYFAVKEISLSDYTNDSLVQLEQDISLLSQLEHENIVQYIGTDKDNEKLYVFLEVMIKGSVATLYRERALIEPQVSSYTGQILNGLKYLHDKKVIHRDIRCANILIDGNGAVKLADFGWAKATEMNAAKSFKGTLLWTAPEVFESVNNRSYGLAADIWSLGCTVLEMLTWGSQYSGFKLEQALEKIHKGERPSLPKYLSKDARDFISRCLQRNPKNRPSAAQLLDHPFVMNPPTFARLHIS</sequence>
<dbReference type="SUPFAM" id="SSF56112">
    <property type="entry name" value="Protein kinase-like (PK-like)"/>
    <property type="match status" value="1"/>
</dbReference>
<gene>
    <name evidence="13" type="ORF">ACJRO7_026732</name>
</gene>
<dbReference type="InterPro" id="IPR020635">
    <property type="entry name" value="Tyr_kinase_cat_dom"/>
</dbReference>
<evidence type="ECO:0000256" key="9">
    <source>
        <dbReference type="ARBA" id="ARBA00048329"/>
    </source>
</evidence>
<dbReference type="PRINTS" id="PR00109">
    <property type="entry name" value="TYRKINASE"/>
</dbReference>
<keyword evidence="5 10" id="KW-0547">Nucleotide-binding</keyword>
<dbReference type="Pfam" id="PF00069">
    <property type="entry name" value="Pkinase"/>
    <property type="match status" value="1"/>
</dbReference>
<evidence type="ECO:0000256" key="8">
    <source>
        <dbReference type="ARBA" id="ARBA00047559"/>
    </source>
</evidence>
<dbReference type="PROSITE" id="PS00109">
    <property type="entry name" value="PROTEIN_KINASE_TYR"/>
    <property type="match status" value="1"/>
</dbReference>
<dbReference type="GO" id="GO:0005524">
    <property type="term" value="F:ATP binding"/>
    <property type="evidence" value="ECO:0007669"/>
    <property type="project" value="UniProtKB-UniRule"/>
</dbReference>
<proteinExistence type="inferred from homology"/>
<feature type="compositionally biased region" description="Acidic residues" evidence="11">
    <location>
        <begin position="30"/>
        <end position="49"/>
    </location>
</feature>
<feature type="binding site" evidence="10">
    <location>
        <position position="110"/>
    </location>
    <ligand>
        <name>ATP</name>
        <dbReference type="ChEBI" id="CHEBI:30616"/>
    </ligand>
</feature>
<dbReference type="SMART" id="SM00219">
    <property type="entry name" value="TyrKc"/>
    <property type="match status" value="1"/>
</dbReference>
<dbReference type="InterPro" id="IPR050538">
    <property type="entry name" value="MAP_kinase_kinase_kinase"/>
</dbReference>
<dbReference type="Gene3D" id="1.10.510.10">
    <property type="entry name" value="Transferase(Phosphotransferase) domain 1"/>
    <property type="match status" value="1"/>
</dbReference>
<protein>
    <recommendedName>
        <fullName evidence="2">mitogen-activated protein kinase kinase kinase</fullName>
        <ecNumber evidence="2">2.7.11.25</ecNumber>
    </recommendedName>
</protein>
<feature type="region of interest" description="Disordered" evidence="11">
    <location>
        <begin position="1"/>
        <end position="55"/>
    </location>
</feature>
<evidence type="ECO:0000256" key="11">
    <source>
        <dbReference type="SAM" id="MobiDB-lite"/>
    </source>
</evidence>
<dbReference type="InterPro" id="IPR011009">
    <property type="entry name" value="Kinase-like_dom_sf"/>
</dbReference>
<evidence type="ECO:0000256" key="4">
    <source>
        <dbReference type="ARBA" id="ARBA00022679"/>
    </source>
</evidence>
<evidence type="ECO:0000256" key="7">
    <source>
        <dbReference type="ARBA" id="ARBA00022840"/>
    </source>
</evidence>
<dbReference type="GO" id="GO:0004709">
    <property type="term" value="F:MAP kinase kinase kinase activity"/>
    <property type="evidence" value="ECO:0007669"/>
    <property type="project" value="UniProtKB-EC"/>
</dbReference>
<organism evidence="13 14">
    <name type="scientific">Eucalyptus globulus</name>
    <name type="common">Tasmanian blue gum</name>
    <dbReference type="NCBI Taxonomy" id="34317"/>
    <lineage>
        <taxon>Eukaryota</taxon>
        <taxon>Viridiplantae</taxon>
        <taxon>Streptophyta</taxon>
        <taxon>Embryophyta</taxon>
        <taxon>Tracheophyta</taxon>
        <taxon>Spermatophyta</taxon>
        <taxon>Magnoliopsida</taxon>
        <taxon>eudicotyledons</taxon>
        <taxon>Gunneridae</taxon>
        <taxon>Pentapetalae</taxon>
        <taxon>rosids</taxon>
        <taxon>malvids</taxon>
        <taxon>Myrtales</taxon>
        <taxon>Myrtaceae</taxon>
        <taxon>Myrtoideae</taxon>
        <taxon>Eucalypteae</taxon>
        <taxon>Eucalyptus</taxon>
    </lineage>
</organism>
<comment type="catalytic activity">
    <reaction evidence="8">
        <text>L-threonyl-[protein] + ATP = O-phospho-L-threonyl-[protein] + ADP + H(+)</text>
        <dbReference type="Rhea" id="RHEA:46608"/>
        <dbReference type="Rhea" id="RHEA-COMP:11060"/>
        <dbReference type="Rhea" id="RHEA-COMP:11605"/>
        <dbReference type="ChEBI" id="CHEBI:15378"/>
        <dbReference type="ChEBI" id="CHEBI:30013"/>
        <dbReference type="ChEBI" id="CHEBI:30616"/>
        <dbReference type="ChEBI" id="CHEBI:61977"/>
        <dbReference type="ChEBI" id="CHEBI:456216"/>
        <dbReference type="EC" id="2.7.11.25"/>
    </reaction>
</comment>
<feature type="domain" description="Protein kinase" evidence="12">
    <location>
        <begin position="82"/>
        <end position="333"/>
    </location>
</feature>
<keyword evidence="3" id="KW-0723">Serine/threonine-protein kinase</keyword>
<dbReference type="EC" id="2.7.11.25" evidence="2"/>
<comment type="caution">
    <text evidence="13">The sequence shown here is derived from an EMBL/GenBank/DDBJ whole genome shotgun (WGS) entry which is preliminary data.</text>
</comment>
<keyword evidence="4" id="KW-0808">Transferase</keyword>
<evidence type="ECO:0000259" key="12">
    <source>
        <dbReference type="PROSITE" id="PS50011"/>
    </source>
</evidence>
<comment type="catalytic activity">
    <reaction evidence="9">
        <text>L-seryl-[protein] + ATP = O-phospho-L-seryl-[protein] + ADP + H(+)</text>
        <dbReference type="Rhea" id="RHEA:17989"/>
        <dbReference type="Rhea" id="RHEA-COMP:9863"/>
        <dbReference type="Rhea" id="RHEA-COMP:11604"/>
        <dbReference type="ChEBI" id="CHEBI:15378"/>
        <dbReference type="ChEBI" id="CHEBI:29999"/>
        <dbReference type="ChEBI" id="CHEBI:30616"/>
        <dbReference type="ChEBI" id="CHEBI:83421"/>
        <dbReference type="ChEBI" id="CHEBI:456216"/>
        <dbReference type="EC" id="2.7.11.25"/>
    </reaction>
</comment>
<dbReference type="PROSITE" id="PS00107">
    <property type="entry name" value="PROTEIN_KINASE_ATP"/>
    <property type="match status" value="1"/>
</dbReference>
<evidence type="ECO:0000256" key="6">
    <source>
        <dbReference type="ARBA" id="ARBA00022777"/>
    </source>
</evidence>
<name>A0ABD3JRJ9_EUCGL</name>
<dbReference type="InterPro" id="IPR017441">
    <property type="entry name" value="Protein_kinase_ATP_BS"/>
</dbReference>
<dbReference type="AlphaFoldDB" id="A0ABD3JRJ9"/>
<evidence type="ECO:0000256" key="2">
    <source>
        <dbReference type="ARBA" id="ARBA00012406"/>
    </source>
</evidence>
<accession>A0ABD3JRJ9</accession>
<dbReference type="InterPro" id="IPR008266">
    <property type="entry name" value="Tyr_kinase_AS"/>
</dbReference>
<comment type="similarity">
    <text evidence="1">Belongs to the protein kinase superfamily. STE Ser/Thr protein kinase family. MAP kinase kinase kinase subfamily.</text>
</comment>
<dbReference type="InterPro" id="IPR000719">
    <property type="entry name" value="Prot_kinase_dom"/>
</dbReference>
<evidence type="ECO:0000313" key="13">
    <source>
        <dbReference type="EMBL" id="KAL3729647.1"/>
    </source>
</evidence>
<keyword evidence="7 10" id="KW-0067">ATP-binding</keyword>
<evidence type="ECO:0000256" key="3">
    <source>
        <dbReference type="ARBA" id="ARBA00022527"/>
    </source>
</evidence>
<dbReference type="Gene3D" id="3.30.200.20">
    <property type="entry name" value="Phosphorylase Kinase, domain 1"/>
    <property type="match status" value="1"/>
</dbReference>
<dbReference type="PANTHER" id="PTHR48016">
    <property type="entry name" value="MAP KINASE KINASE KINASE SSK2-RELATED-RELATED"/>
    <property type="match status" value="1"/>
</dbReference>
<dbReference type="InterPro" id="IPR001245">
    <property type="entry name" value="Ser-Thr/Tyr_kinase_cat_dom"/>
</dbReference>
<feature type="compositionally biased region" description="Low complexity" evidence="11">
    <location>
        <begin position="1"/>
        <end position="12"/>
    </location>
</feature>
<reference evidence="13 14" key="1">
    <citation type="submission" date="2024-11" db="EMBL/GenBank/DDBJ databases">
        <title>Chromosome-level genome assembly of Eucalyptus globulus Labill. provides insights into its genome evolution.</title>
        <authorList>
            <person name="Li X."/>
        </authorList>
    </citation>
    <scope>NUCLEOTIDE SEQUENCE [LARGE SCALE GENOMIC DNA]</scope>
    <source>
        <strain evidence="13">CL2024</strain>
        <tissue evidence="13">Fresh tender leaves</tissue>
    </source>
</reference>
<keyword evidence="14" id="KW-1185">Reference proteome</keyword>
<keyword evidence="6" id="KW-0418">Kinase</keyword>
<dbReference type="EMBL" id="JBJKBG010000007">
    <property type="protein sequence ID" value="KAL3729647.1"/>
    <property type="molecule type" value="Genomic_DNA"/>
</dbReference>
<evidence type="ECO:0000256" key="5">
    <source>
        <dbReference type="ARBA" id="ARBA00022741"/>
    </source>
</evidence>
<evidence type="ECO:0000256" key="1">
    <source>
        <dbReference type="ARBA" id="ARBA00006529"/>
    </source>
</evidence>
<evidence type="ECO:0000313" key="14">
    <source>
        <dbReference type="Proteomes" id="UP001634007"/>
    </source>
</evidence>